<sequence length="91" mass="10193">MGDRKKKERMEALTIDLDLEDFENSKTASSLLSRLISSSSSSSSSSLFLSYCFDFIKAAPSVSPFPFPSSKLRFFIQKKTAHVSFRLKISS</sequence>
<organism evidence="1 2">
    <name type="scientific">Hibiscus sabdariffa</name>
    <name type="common">roselle</name>
    <dbReference type="NCBI Taxonomy" id="183260"/>
    <lineage>
        <taxon>Eukaryota</taxon>
        <taxon>Viridiplantae</taxon>
        <taxon>Streptophyta</taxon>
        <taxon>Embryophyta</taxon>
        <taxon>Tracheophyta</taxon>
        <taxon>Spermatophyta</taxon>
        <taxon>Magnoliopsida</taxon>
        <taxon>eudicotyledons</taxon>
        <taxon>Gunneridae</taxon>
        <taxon>Pentapetalae</taxon>
        <taxon>rosids</taxon>
        <taxon>malvids</taxon>
        <taxon>Malvales</taxon>
        <taxon>Malvaceae</taxon>
        <taxon>Malvoideae</taxon>
        <taxon>Hibiscus</taxon>
    </lineage>
</organism>
<gene>
    <name evidence="1" type="ORF">V6N11_022372</name>
</gene>
<comment type="caution">
    <text evidence="1">The sequence shown here is derived from an EMBL/GenBank/DDBJ whole genome shotgun (WGS) entry which is preliminary data.</text>
</comment>
<evidence type="ECO:0000313" key="2">
    <source>
        <dbReference type="Proteomes" id="UP001396334"/>
    </source>
</evidence>
<reference evidence="1 2" key="1">
    <citation type="journal article" date="2024" name="G3 (Bethesda)">
        <title>Genome assembly of Hibiscus sabdariffa L. provides insights into metabolisms of medicinal natural products.</title>
        <authorList>
            <person name="Kim T."/>
        </authorList>
    </citation>
    <scope>NUCLEOTIDE SEQUENCE [LARGE SCALE GENOMIC DNA]</scope>
    <source>
        <strain evidence="1">TK-2024</strain>
        <tissue evidence="1">Old leaves</tissue>
    </source>
</reference>
<dbReference type="EMBL" id="JBBPBN010000005">
    <property type="protein sequence ID" value="KAK9037461.1"/>
    <property type="molecule type" value="Genomic_DNA"/>
</dbReference>
<name>A0ABR2TJD2_9ROSI</name>
<evidence type="ECO:0000313" key="1">
    <source>
        <dbReference type="EMBL" id="KAK9037461.1"/>
    </source>
</evidence>
<proteinExistence type="predicted"/>
<accession>A0ABR2TJD2</accession>
<keyword evidence="2" id="KW-1185">Reference proteome</keyword>
<protein>
    <submittedName>
        <fullName evidence="1">Uncharacterized protein</fullName>
    </submittedName>
</protein>
<dbReference type="Proteomes" id="UP001396334">
    <property type="component" value="Unassembled WGS sequence"/>
</dbReference>